<dbReference type="EMBL" id="NKQK01000008">
    <property type="protein sequence ID" value="PSS24638.1"/>
    <property type="molecule type" value="Genomic_DNA"/>
</dbReference>
<keyword evidence="14" id="KW-1185">Reference proteome</keyword>
<dbReference type="PANTHER" id="PTHR33389:SF22">
    <property type="entry name" value="FAMILY PROTEIN, PUTATIVE (DUF2921)-RELATED"/>
    <property type="match status" value="1"/>
</dbReference>
<evidence type="ECO:0000256" key="9">
    <source>
        <dbReference type="ARBA" id="ARBA00023136"/>
    </source>
</evidence>
<dbReference type="InterPro" id="IPR057425">
    <property type="entry name" value="DUF2921_N"/>
</dbReference>
<keyword evidence="7" id="KW-0833">Ubl conjugation pathway</keyword>
<protein>
    <recommendedName>
        <fullName evidence="4">RING-type E3 ubiquitin transferase</fullName>
        <ecNumber evidence="4">2.3.2.27</ecNumber>
    </recommendedName>
</protein>
<dbReference type="GO" id="GO:0012505">
    <property type="term" value="C:endomembrane system"/>
    <property type="evidence" value="ECO:0007669"/>
    <property type="project" value="UniProtKB-SubCell"/>
</dbReference>
<dbReference type="GO" id="GO:0061630">
    <property type="term" value="F:ubiquitin protein ligase activity"/>
    <property type="evidence" value="ECO:0007669"/>
    <property type="project" value="UniProtKB-EC"/>
</dbReference>
<evidence type="ECO:0000256" key="5">
    <source>
        <dbReference type="ARBA" id="ARBA00022679"/>
    </source>
</evidence>
<organism evidence="13 14">
    <name type="scientific">Actinidia chinensis var. chinensis</name>
    <name type="common">Chinese soft-hair kiwi</name>
    <dbReference type="NCBI Taxonomy" id="1590841"/>
    <lineage>
        <taxon>Eukaryota</taxon>
        <taxon>Viridiplantae</taxon>
        <taxon>Streptophyta</taxon>
        <taxon>Embryophyta</taxon>
        <taxon>Tracheophyta</taxon>
        <taxon>Spermatophyta</taxon>
        <taxon>Magnoliopsida</taxon>
        <taxon>eudicotyledons</taxon>
        <taxon>Gunneridae</taxon>
        <taxon>Pentapetalae</taxon>
        <taxon>asterids</taxon>
        <taxon>Ericales</taxon>
        <taxon>Actinidiaceae</taxon>
        <taxon>Actinidia</taxon>
    </lineage>
</organism>
<feature type="domain" description="DUF2921" evidence="12">
    <location>
        <begin position="51"/>
        <end position="222"/>
    </location>
</feature>
<dbReference type="EC" id="2.3.2.27" evidence="4"/>
<comment type="catalytic activity">
    <reaction evidence="1">
        <text>S-ubiquitinyl-[E2 ubiquitin-conjugating enzyme]-L-cysteine + [acceptor protein]-L-lysine = [E2 ubiquitin-conjugating enzyme]-L-cysteine + N(6)-ubiquitinyl-[acceptor protein]-L-lysine.</text>
        <dbReference type="EC" id="2.3.2.27"/>
    </reaction>
</comment>
<feature type="transmembrane region" description="Helical" evidence="10">
    <location>
        <begin position="874"/>
        <end position="896"/>
    </location>
</feature>
<feature type="transmembrane region" description="Helical" evidence="10">
    <location>
        <begin position="20"/>
        <end position="39"/>
    </location>
</feature>
<gene>
    <name evidence="13" type="ORF">CEY00_Acc09554</name>
</gene>
<evidence type="ECO:0000313" key="14">
    <source>
        <dbReference type="Proteomes" id="UP000241394"/>
    </source>
</evidence>
<evidence type="ECO:0000256" key="2">
    <source>
        <dbReference type="ARBA" id="ARBA00004127"/>
    </source>
</evidence>
<feature type="domain" description="DUF2921" evidence="12">
    <location>
        <begin position="440"/>
        <end position="616"/>
    </location>
</feature>
<name>A0A2R6RAT5_ACTCC</name>
<dbReference type="STRING" id="1590841.A0A2R6RAT5"/>
<evidence type="ECO:0000256" key="3">
    <source>
        <dbReference type="ARBA" id="ARBA00004906"/>
    </source>
</evidence>
<feature type="transmembrane region" description="Helical" evidence="10">
    <location>
        <begin position="807"/>
        <end position="825"/>
    </location>
</feature>
<feature type="transmembrane region" description="Helical" evidence="10">
    <location>
        <begin position="639"/>
        <end position="660"/>
    </location>
</feature>
<accession>A0A2R6RAT5</accession>
<evidence type="ECO:0000256" key="8">
    <source>
        <dbReference type="ARBA" id="ARBA00022989"/>
    </source>
</evidence>
<dbReference type="InParanoid" id="A0A2R6RAT5"/>
<evidence type="ECO:0000256" key="6">
    <source>
        <dbReference type="ARBA" id="ARBA00022692"/>
    </source>
</evidence>
<dbReference type="OrthoDB" id="607498at2759"/>
<keyword evidence="8 10" id="KW-1133">Transmembrane helix</keyword>
<sequence>MEIRVMDFQKKTSRNHQFQFTPVTIFFFFIIFTFCAPTTTSIPSPYRQNPYSQFCNDVVPESAPTTKILNTDDFCRFQNAYFTGGGPLFGGDSPKSVSFRSRSVYETETKGVFAVEGSVTFWVLRFGGFSGNLTRRGLRMINYRSPRIPVRRPKLGFRVHGFWSEDSGKLCMVGSGMGSLTSVNVVLKLNYPKFSTLETSLVNGSLESLGKSDSLSRFEPISILGLSMMNYQYKLVDRENVIGSFSAFDKMGNESLGLELPGTVCSLFQSIGRFELEYMGDCDSVNCNPLGGGGKNLPGFMSFNKIDCTGEGKVRYLLDFSNSSYDGFRSFFSPSTMLVSEGLWNGKNKHLDLVACQIFNITDLVAKPSLADCSVRLSMRLSGTLSLRNRSLVVGQMWSSKSMNDSGYFGRLAFQSPSNGKIRVSGLRYEYTEIDNIMKSCTKKTPDKRKRGTYPDGHSFDMRFDMAVQNSKGQVAWGYSSPLSVGGFEFYEPHRYVRPVDSFVQANNTRSTVLNISYIISFRPPSGFKLGGEVSSTKTFEISAEGTYDAKTGVLCMIGCRHIDSHNRRSVKNESLDCEIHISIQFPPLGVSDGSYVKGTIESNRRKTDPLYFERLEFSASSIVTSQAKASIWRMDLEVTMVLISNTLVCIFVGLQLSYVKKYPDVLPFISIVMLTVLTLAHMIPLVLNFEAMYLANRNRQNVFLGSGGWLEINEVLVRVITMIAFLLQFRLLQQTWCARVGNGNEEKSSLWISDKKVFFASLPLYIGSGLIAWFVHQWKYSHKSPLLHLRRFGYQQQSFWGDFKSFAGLILDGFLLPQIVFNIFCNSREKALAPSFYVGTTVVRLLPHAYDLYRVHGSTWYFGGIYANPGTDYYSTGWDIVISCSGLLFIVLVYLQQKFGGRCFLPKRYRDSPGYEKVPVVVSSE</sequence>
<feature type="domain" description="SWEET-like" evidence="11">
    <location>
        <begin position="627"/>
        <end position="909"/>
    </location>
</feature>
<evidence type="ECO:0000259" key="12">
    <source>
        <dbReference type="Pfam" id="PF25333"/>
    </source>
</evidence>
<keyword evidence="6 10" id="KW-0812">Transmembrane</keyword>
<dbReference type="AlphaFoldDB" id="A0A2R6RAT5"/>
<dbReference type="Pfam" id="PF25333">
    <property type="entry name" value="DUF2921_N"/>
    <property type="match status" value="3"/>
</dbReference>
<reference evidence="14" key="2">
    <citation type="journal article" date="2018" name="BMC Genomics">
        <title>A manually annotated Actinidia chinensis var. chinensis (kiwifruit) genome highlights the challenges associated with draft genomes and gene prediction in plants.</title>
        <authorList>
            <person name="Pilkington S.M."/>
            <person name="Crowhurst R."/>
            <person name="Hilario E."/>
            <person name="Nardozza S."/>
            <person name="Fraser L."/>
            <person name="Peng Y."/>
            <person name="Gunaseelan K."/>
            <person name="Simpson R."/>
            <person name="Tahir J."/>
            <person name="Deroles S.C."/>
            <person name="Templeton K."/>
            <person name="Luo Z."/>
            <person name="Davy M."/>
            <person name="Cheng C."/>
            <person name="McNeilage M."/>
            <person name="Scaglione D."/>
            <person name="Liu Y."/>
            <person name="Zhang Q."/>
            <person name="Datson P."/>
            <person name="De Silva N."/>
            <person name="Gardiner S.E."/>
            <person name="Bassett H."/>
            <person name="Chagne D."/>
            <person name="McCallum J."/>
            <person name="Dzierzon H."/>
            <person name="Deng C."/>
            <person name="Wang Y.Y."/>
            <person name="Barron L."/>
            <person name="Manako K."/>
            <person name="Bowen J."/>
            <person name="Foster T.M."/>
            <person name="Erridge Z.A."/>
            <person name="Tiffin H."/>
            <person name="Waite C.N."/>
            <person name="Davies K.M."/>
            <person name="Grierson E.P."/>
            <person name="Laing W.A."/>
            <person name="Kirk R."/>
            <person name="Chen X."/>
            <person name="Wood M."/>
            <person name="Montefiori M."/>
            <person name="Brummell D.A."/>
            <person name="Schwinn K.E."/>
            <person name="Catanach A."/>
            <person name="Fullerton C."/>
            <person name="Li D."/>
            <person name="Meiyalaghan S."/>
            <person name="Nieuwenhuizen N."/>
            <person name="Read N."/>
            <person name="Prakash R."/>
            <person name="Hunter D."/>
            <person name="Zhang H."/>
            <person name="McKenzie M."/>
            <person name="Knabel M."/>
            <person name="Harris A."/>
            <person name="Allan A.C."/>
            <person name="Gleave A."/>
            <person name="Chen A."/>
            <person name="Janssen B.J."/>
            <person name="Plunkett B."/>
            <person name="Ampomah-Dwamena C."/>
            <person name="Voogd C."/>
            <person name="Leif D."/>
            <person name="Lafferty D."/>
            <person name="Souleyre E.J.F."/>
            <person name="Varkonyi-Gasic E."/>
            <person name="Gambi F."/>
            <person name="Hanley J."/>
            <person name="Yao J.L."/>
            <person name="Cheung J."/>
            <person name="David K.M."/>
            <person name="Warren B."/>
            <person name="Marsh K."/>
            <person name="Snowden K.C."/>
            <person name="Lin-Wang K."/>
            <person name="Brian L."/>
            <person name="Martinez-Sanchez M."/>
            <person name="Wang M."/>
            <person name="Ileperuma N."/>
            <person name="Macnee N."/>
            <person name="Campin R."/>
            <person name="McAtee P."/>
            <person name="Drummond R.S.M."/>
            <person name="Espley R.V."/>
            <person name="Ireland H.S."/>
            <person name="Wu R."/>
            <person name="Atkinson R.G."/>
            <person name="Karunairetnam S."/>
            <person name="Bulley S."/>
            <person name="Chunkath S."/>
            <person name="Hanley Z."/>
            <person name="Storey R."/>
            <person name="Thrimawithana A.H."/>
            <person name="Thomson S."/>
            <person name="David C."/>
            <person name="Testolin R."/>
            <person name="Huang H."/>
            <person name="Hellens R.P."/>
            <person name="Schaffer R.J."/>
        </authorList>
    </citation>
    <scope>NUCLEOTIDE SEQUENCE [LARGE SCALE GENOMIC DNA]</scope>
    <source>
        <strain evidence="14">cv. Red5</strain>
    </source>
</reference>
<evidence type="ECO:0000313" key="13">
    <source>
        <dbReference type="EMBL" id="PSS24638.1"/>
    </source>
</evidence>
<evidence type="ECO:0000256" key="10">
    <source>
        <dbReference type="SAM" id="Phobius"/>
    </source>
</evidence>
<dbReference type="Gramene" id="PSS24638">
    <property type="protein sequence ID" value="PSS24638"/>
    <property type="gene ID" value="CEY00_Acc09554"/>
</dbReference>
<evidence type="ECO:0000256" key="7">
    <source>
        <dbReference type="ARBA" id="ARBA00022786"/>
    </source>
</evidence>
<reference evidence="13 14" key="1">
    <citation type="submission" date="2017-07" db="EMBL/GenBank/DDBJ databases">
        <title>An improved, manually edited Actinidia chinensis var. chinensis (kiwifruit) genome highlights the challenges associated with draft genomes and gene prediction in plants.</title>
        <authorList>
            <person name="Pilkington S."/>
            <person name="Crowhurst R."/>
            <person name="Hilario E."/>
            <person name="Nardozza S."/>
            <person name="Fraser L."/>
            <person name="Peng Y."/>
            <person name="Gunaseelan K."/>
            <person name="Simpson R."/>
            <person name="Tahir J."/>
            <person name="Deroles S."/>
            <person name="Templeton K."/>
            <person name="Luo Z."/>
            <person name="Davy M."/>
            <person name="Cheng C."/>
            <person name="Mcneilage M."/>
            <person name="Scaglione D."/>
            <person name="Liu Y."/>
            <person name="Zhang Q."/>
            <person name="Datson P."/>
            <person name="De Silva N."/>
            <person name="Gardiner S."/>
            <person name="Bassett H."/>
            <person name="Chagne D."/>
            <person name="Mccallum J."/>
            <person name="Dzierzon H."/>
            <person name="Deng C."/>
            <person name="Wang Y.-Y."/>
            <person name="Barron N."/>
            <person name="Manako K."/>
            <person name="Bowen J."/>
            <person name="Foster T."/>
            <person name="Erridge Z."/>
            <person name="Tiffin H."/>
            <person name="Waite C."/>
            <person name="Davies K."/>
            <person name="Grierson E."/>
            <person name="Laing W."/>
            <person name="Kirk R."/>
            <person name="Chen X."/>
            <person name="Wood M."/>
            <person name="Montefiori M."/>
            <person name="Brummell D."/>
            <person name="Schwinn K."/>
            <person name="Catanach A."/>
            <person name="Fullerton C."/>
            <person name="Li D."/>
            <person name="Meiyalaghan S."/>
            <person name="Nieuwenhuizen N."/>
            <person name="Read N."/>
            <person name="Prakash R."/>
            <person name="Hunter D."/>
            <person name="Zhang H."/>
            <person name="Mckenzie M."/>
            <person name="Knabel M."/>
            <person name="Harris A."/>
            <person name="Allan A."/>
            <person name="Chen A."/>
            <person name="Janssen B."/>
            <person name="Plunkett B."/>
            <person name="Dwamena C."/>
            <person name="Voogd C."/>
            <person name="Leif D."/>
            <person name="Lafferty D."/>
            <person name="Souleyre E."/>
            <person name="Varkonyi-Gasic E."/>
            <person name="Gambi F."/>
            <person name="Hanley J."/>
            <person name="Yao J.-L."/>
            <person name="Cheung J."/>
            <person name="David K."/>
            <person name="Warren B."/>
            <person name="Marsh K."/>
            <person name="Snowden K."/>
            <person name="Lin-Wang K."/>
            <person name="Brian L."/>
            <person name="Martinez-Sanchez M."/>
            <person name="Wang M."/>
            <person name="Ileperuma N."/>
            <person name="Macnee N."/>
            <person name="Campin R."/>
            <person name="Mcatee P."/>
            <person name="Drummond R."/>
            <person name="Espley R."/>
            <person name="Ireland H."/>
            <person name="Wu R."/>
            <person name="Atkinson R."/>
            <person name="Karunairetnam S."/>
            <person name="Bulley S."/>
            <person name="Chunkath S."/>
            <person name="Hanley Z."/>
            <person name="Storey R."/>
            <person name="Thrimawithana A."/>
            <person name="Thomson S."/>
            <person name="David C."/>
            <person name="Testolin R."/>
        </authorList>
    </citation>
    <scope>NUCLEOTIDE SEQUENCE [LARGE SCALE GENOMIC DNA]</scope>
    <source>
        <strain evidence="14">cv. Red5</strain>
        <tissue evidence="13">Young leaf</tissue>
    </source>
</reference>
<feature type="transmembrane region" description="Helical" evidence="10">
    <location>
        <begin position="758"/>
        <end position="777"/>
    </location>
</feature>
<keyword evidence="5" id="KW-0808">Transferase</keyword>
<feature type="transmembrane region" description="Helical" evidence="10">
    <location>
        <begin position="716"/>
        <end position="733"/>
    </location>
</feature>
<comment type="pathway">
    <text evidence="3">Protein modification; protein ubiquitination.</text>
</comment>
<dbReference type="PANTHER" id="PTHR33389">
    <property type="entry name" value="FAMILY PROTEIN, PUTATIVE (DUF2921)-RELATED"/>
    <property type="match status" value="1"/>
</dbReference>
<feature type="transmembrane region" description="Helical" evidence="10">
    <location>
        <begin position="837"/>
        <end position="854"/>
    </location>
</feature>
<dbReference type="OMA" id="IKHCNGV"/>
<dbReference type="Proteomes" id="UP000241394">
    <property type="component" value="Chromosome LG8"/>
</dbReference>
<evidence type="ECO:0000256" key="4">
    <source>
        <dbReference type="ARBA" id="ARBA00012483"/>
    </source>
</evidence>
<dbReference type="Pfam" id="PF11145">
    <property type="entry name" value="DUF2921"/>
    <property type="match status" value="1"/>
</dbReference>
<feature type="transmembrane region" description="Helical" evidence="10">
    <location>
        <begin position="672"/>
        <end position="696"/>
    </location>
</feature>
<evidence type="ECO:0000259" key="11">
    <source>
        <dbReference type="Pfam" id="PF11145"/>
    </source>
</evidence>
<evidence type="ECO:0000256" key="1">
    <source>
        <dbReference type="ARBA" id="ARBA00000900"/>
    </source>
</evidence>
<keyword evidence="9 10" id="KW-0472">Membrane</keyword>
<dbReference type="FunCoup" id="A0A2R6RAT5">
    <property type="interactions" value="2796"/>
</dbReference>
<comment type="caution">
    <text evidence="13">The sequence shown here is derived from an EMBL/GenBank/DDBJ whole genome shotgun (WGS) entry which is preliminary data.</text>
</comment>
<feature type="domain" description="DUF2921" evidence="12">
    <location>
        <begin position="276"/>
        <end position="412"/>
    </location>
</feature>
<dbReference type="InterPro" id="IPR021319">
    <property type="entry name" value="DUF2921"/>
</dbReference>
<proteinExistence type="predicted"/>
<comment type="subcellular location">
    <subcellularLocation>
        <location evidence="2">Endomembrane system</location>
        <topology evidence="2">Multi-pass membrane protein</topology>
    </subcellularLocation>
</comment>